<protein>
    <submittedName>
        <fullName evidence="1">Uncharacterized protein</fullName>
    </submittedName>
</protein>
<organism evidence="1 2">
    <name type="scientific">Phytophthora cactorum</name>
    <dbReference type="NCBI Taxonomy" id="29920"/>
    <lineage>
        <taxon>Eukaryota</taxon>
        <taxon>Sar</taxon>
        <taxon>Stramenopiles</taxon>
        <taxon>Oomycota</taxon>
        <taxon>Peronosporomycetes</taxon>
        <taxon>Peronosporales</taxon>
        <taxon>Peronosporaceae</taxon>
        <taxon>Phytophthora</taxon>
    </lineage>
</organism>
<proteinExistence type="predicted"/>
<evidence type="ECO:0000313" key="1">
    <source>
        <dbReference type="EMBL" id="KAG6956935.1"/>
    </source>
</evidence>
<gene>
    <name evidence="1" type="ORF">JG687_00010286</name>
</gene>
<dbReference type="AlphaFoldDB" id="A0A8T1UAF1"/>
<accession>A0A8T1UAF1</accession>
<dbReference type="Proteomes" id="UP000688947">
    <property type="component" value="Unassembled WGS sequence"/>
</dbReference>
<dbReference type="EMBL" id="JAENGZ010000576">
    <property type="protein sequence ID" value="KAG6956935.1"/>
    <property type="molecule type" value="Genomic_DNA"/>
</dbReference>
<comment type="caution">
    <text evidence="1">The sequence shown here is derived from an EMBL/GenBank/DDBJ whole genome shotgun (WGS) entry which is preliminary data.</text>
</comment>
<reference evidence="1" key="1">
    <citation type="submission" date="2021-01" db="EMBL/GenBank/DDBJ databases">
        <title>Phytophthora aleatoria, a newly-described species from Pinus radiata is distinct from Phytophthora cactorum isolates based on comparative genomics.</title>
        <authorList>
            <person name="Mcdougal R."/>
            <person name="Panda P."/>
            <person name="Williams N."/>
            <person name="Studholme D.J."/>
        </authorList>
    </citation>
    <scope>NUCLEOTIDE SEQUENCE</scope>
    <source>
        <strain evidence="1">NZFS 3830</strain>
    </source>
</reference>
<sequence>QRVRARVVIGNLHGVPAKQGRAVFAEAGPAQCSAASRALHSPGHTISISRVKRTAGAPSQA</sequence>
<evidence type="ECO:0000313" key="2">
    <source>
        <dbReference type="Proteomes" id="UP000688947"/>
    </source>
</evidence>
<name>A0A8T1UAF1_9STRA</name>
<feature type="non-terminal residue" evidence="1">
    <location>
        <position position="1"/>
    </location>
</feature>